<dbReference type="InterPro" id="IPR022175">
    <property type="entry name" value="BCAS3_dom"/>
</dbReference>
<feature type="region of interest" description="Disordered" evidence="2">
    <location>
        <begin position="1"/>
        <end position="21"/>
    </location>
</feature>
<dbReference type="GO" id="GO:0000407">
    <property type="term" value="C:phagophore assembly site"/>
    <property type="evidence" value="ECO:0007669"/>
    <property type="project" value="UniProtKB-SubCell"/>
</dbReference>
<evidence type="ECO:0000256" key="1">
    <source>
        <dbReference type="ARBA" id="ARBA00004329"/>
    </source>
</evidence>
<dbReference type="AlphaFoldDB" id="A0A9W7HVY7"/>
<dbReference type="EMBL" id="BSYR01000020">
    <property type="protein sequence ID" value="GMI84457.1"/>
    <property type="molecule type" value="Genomic_DNA"/>
</dbReference>
<evidence type="ECO:0000313" key="6">
    <source>
        <dbReference type="Proteomes" id="UP001165190"/>
    </source>
</evidence>
<comment type="caution">
    <text evidence="5">The sequence shown here is derived from an EMBL/GenBank/DDBJ whole genome shotgun (WGS) entry which is preliminary data.</text>
</comment>
<feature type="region of interest" description="Disordered" evidence="2">
    <location>
        <begin position="947"/>
        <end position="982"/>
    </location>
</feature>
<feature type="domain" description="BCAS3 WD40" evidence="4">
    <location>
        <begin position="90"/>
        <end position="488"/>
    </location>
</feature>
<dbReference type="OrthoDB" id="25778at2759"/>
<feature type="domain" description="BCAS3" evidence="3">
    <location>
        <begin position="623"/>
        <end position="763"/>
    </location>
</feature>
<comment type="subcellular location">
    <subcellularLocation>
        <location evidence="1">Preautophagosomal structure</location>
    </subcellularLocation>
</comment>
<dbReference type="Pfam" id="PF12490">
    <property type="entry name" value="BCAS3"/>
    <property type="match status" value="1"/>
</dbReference>
<dbReference type="InterPro" id="IPR045142">
    <property type="entry name" value="BCAS3-like"/>
</dbReference>
<dbReference type="SUPFAM" id="SSF50978">
    <property type="entry name" value="WD40 repeat-like"/>
    <property type="match status" value="1"/>
</dbReference>
<keyword evidence="6" id="KW-1185">Reference proteome</keyword>
<evidence type="ECO:0000256" key="2">
    <source>
        <dbReference type="SAM" id="MobiDB-lite"/>
    </source>
</evidence>
<organism evidence="5 6">
    <name type="scientific">Hibiscus trionum</name>
    <name type="common">Flower of an hour</name>
    <dbReference type="NCBI Taxonomy" id="183268"/>
    <lineage>
        <taxon>Eukaryota</taxon>
        <taxon>Viridiplantae</taxon>
        <taxon>Streptophyta</taxon>
        <taxon>Embryophyta</taxon>
        <taxon>Tracheophyta</taxon>
        <taxon>Spermatophyta</taxon>
        <taxon>Magnoliopsida</taxon>
        <taxon>eudicotyledons</taxon>
        <taxon>Gunneridae</taxon>
        <taxon>Pentapetalae</taxon>
        <taxon>rosids</taxon>
        <taxon>malvids</taxon>
        <taxon>Malvales</taxon>
        <taxon>Malvaceae</taxon>
        <taxon>Malvoideae</taxon>
        <taxon>Hibiscus</taxon>
    </lineage>
</organism>
<feature type="region of interest" description="Disordered" evidence="2">
    <location>
        <begin position="804"/>
        <end position="837"/>
    </location>
</feature>
<proteinExistence type="predicted"/>
<protein>
    <submittedName>
        <fullName evidence="5">Homolog of yeast autophagy 18 (ATG18) H</fullName>
    </submittedName>
</protein>
<dbReference type="InterPro" id="IPR015943">
    <property type="entry name" value="WD40/YVTN_repeat-like_dom_sf"/>
</dbReference>
<dbReference type="Gene3D" id="2.130.10.10">
    <property type="entry name" value="YVTN repeat-like/Quinoprotein amine dehydrogenase"/>
    <property type="match status" value="1"/>
</dbReference>
<feature type="compositionally biased region" description="Polar residues" evidence="2">
    <location>
        <begin position="809"/>
        <end position="828"/>
    </location>
</feature>
<dbReference type="SMART" id="SM00320">
    <property type="entry name" value="WD40"/>
    <property type="match status" value="3"/>
</dbReference>
<feature type="region of interest" description="Disordered" evidence="2">
    <location>
        <begin position="275"/>
        <end position="298"/>
    </location>
</feature>
<dbReference type="PANTHER" id="PTHR13268">
    <property type="entry name" value="BREAST CARCINOMA AMPLIFIED SEQUENCE 3"/>
    <property type="match status" value="1"/>
</dbReference>
<feature type="compositionally biased region" description="Polar residues" evidence="2">
    <location>
        <begin position="275"/>
        <end position="284"/>
    </location>
</feature>
<evidence type="ECO:0000259" key="3">
    <source>
        <dbReference type="Pfam" id="PF12490"/>
    </source>
</evidence>
<dbReference type="Proteomes" id="UP001165190">
    <property type="component" value="Unassembled WGS sequence"/>
</dbReference>
<dbReference type="Pfam" id="PF21034">
    <property type="entry name" value="BCAS3_WD40"/>
    <property type="match status" value="1"/>
</dbReference>
<reference evidence="5" key="1">
    <citation type="submission" date="2023-05" db="EMBL/GenBank/DDBJ databases">
        <title>Genome and transcriptome analyses reveal genes involved in the formation of fine ridges on petal epidermal cells in Hibiscus trionum.</title>
        <authorList>
            <person name="Koshimizu S."/>
            <person name="Masuda S."/>
            <person name="Ishii T."/>
            <person name="Shirasu K."/>
            <person name="Hoshino A."/>
            <person name="Arita M."/>
        </authorList>
    </citation>
    <scope>NUCLEOTIDE SEQUENCE</scope>
    <source>
        <strain evidence="5">Hamamatsu line</strain>
    </source>
</reference>
<dbReference type="GO" id="GO:0042594">
    <property type="term" value="P:response to starvation"/>
    <property type="evidence" value="ECO:0007669"/>
    <property type="project" value="TreeGrafter"/>
</dbReference>
<dbReference type="GO" id="GO:0006914">
    <property type="term" value="P:autophagy"/>
    <property type="evidence" value="ECO:0007669"/>
    <property type="project" value="InterPro"/>
</dbReference>
<gene>
    <name evidence="5" type="ORF">HRI_002115000</name>
</gene>
<dbReference type="InterPro" id="IPR036322">
    <property type="entry name" value="WD40_repeat_dom_sf"/>
</dbReference>
<sequence>MKSNGNNGNNKGSNINIVNNKNSSHNHNRFLPVSLKFISSCIKTASSGVRSASASVAASISGDSHEHQKDQVLWTSFDRLELGPSSFKRVLLLGYSNGFQVLDVEDASSVNELVSRRDDPVTFLQMQPLPEKSEGREGFRASHPLLLVVACDESKGSGSMLTGRDGFAEPQTGNALFSPTAVRFYSLRSHNYVHVLRFQSTVYMVRCSPRIIAVGLATQIYCFDALTLENKFSVLTYHVPQAGGQRMVGISIGYGPMAVGSRWLAYASNNPLQSNTGRLSPQNLTPSPGVSPSTSPSSGNLVARYAMESSKQLASGLINLGDMSYRTLSKYYQDLVPDGSGSPVSSNSSWKVGWAASHSAETDFAGTVVVKDFVSRAVISQFRAHTSPISALCFDPSGTLLVTASIHGNNINIFRIMPSSTKNGSGTQNYDWSSLHVHLYKLHRGMTSAVIQDICFSPYSQWIAIVSSRGTCHIFVLSPFGGEDVLQIQDSHEDGHVLSPALSLPWWSTPSFVINSQTFSLPPPTVTLSVVSRIKNSNSWLNTVTNAASSAAGKTSYPSGAFSAVFHNSLPNDVQQAQMKTNCLENLLVYTPSGHVVQYKLLPSFGVEAGENASRIGPGSAPQVQDEELQVKVETMQLLAWDVCRRTDWPEREECLSGLTRGRKDALEMTMDASDSEDNDAGHKDLSLPQDQSHLYLSNAEVQISSARIPIWQNSKVSFHSMSPVGFEEHKFPTDQSGGEIEIEQMPAHEVEIRQKDLLPVFEHFHRLRPEWNNRGFGGEKYPMSSEEAKTRFSQVTVISHSKLMAPSSVENSDSGSTRNSYPSSIQSGKDGGGVKGQNSGFASAVLNQSTLNKDAGSVSFNQSKGGVCHIEDSNSTNCMSSLTSGSLSGGRTVAKEVQFPNSNGTSDVSNSSSNRSDLSMNMLDEGPVNESPDFEEFFQEEYCTALPSGAHPEPKKVVTDVDNGSSPCDKEKSEEEVDNDDMLGGVFAFAEEGSFG</sequence>
<feature type="compositionally biased region" description="Low complexity" evidence="2">
    <location>
        <begin position="902"/>
        <end position="918"/>
    </location>
</feature>
<dbReference type="PANTHER" id="PTHR13268:SF12">
    <property type="entry name" value="AUTOPHAGY-RELATED PROTEIN 18H"/>
    <property type="match status" value="1"/>
</dbReference>
<accession>A0A9W7HVY7</accession>
<name>A0A9W7HVY7_HIBTR</name>
<evidence type="ECO:0000313" key="5">
    <source>
        <dbReference type="EMBL" id="GMI84457.1"/>
    </source>
</evidence>
<dbReference type="InterPro" id="IPR001680">
    <property type="entry name" value="WD40_rpt"/>
</dbReference>
<dbReference type="InterPro" id="IPR048382">
    <property type="entry name" value="BCAS3_WD40"/>
</dbReference>
<dbReference type="FunFam" id="2.130.10.10:FF:000782">
    <property type="entry name" value="Autophagy-related protein 18h"/>
    <property type="match status" value="1"/>
</dbReference>
<feature type="compositionally biased region" description="Low complexity" evidence="2">
    <location>
        <begin position="285"/>
        <end position="298"/>
    </location>
</feature>
<evidence type="ECO:0000259" key="4">
    <source>
        <dbReference type="Pfam" id="PF21034"/>
    </source>
</evidence>
<feature type="region of interest" description="Disordered" evidence="2">
    <location>
        <begin position="898"/>
        <end position="918"/>
    </location>
</feature>